<gene>
    <name evidence="2" type="ordered locus">Plim_1276</name>
</gene>
<dbReference type="KEGG" id="plm:Plim_1276"/>
<feature type="transmembrane region" description="Helical" evidence="1">
    <location>
        <begin position="237"/>
        <end position="258"/>
    </location>
</feature>
<dbReference type="Proteomes" id="UP000002220">
    <property type="component" value="Chromosome"/>
</dbReference>
<feature type="transmembrane region" description="Helical" evidence="1">
    <location>
        <begin position="185"/>
        <end position="207"/>
    </location>
</feature>
<dbReference type="OrthoDB" id="207980at2"/>
<dbReference type="RefSeq" id="WP_013109541.1">
    <property type="nucleotide sequence ID" value="NC_014148.1"/>
</dbReference>
<keyword evidence="3" id="KW-1185">Reference proteome</keyword>
<dbReference type="STRING" id="521674.Plim_1276"/>
<accession>D5SUQ8</accession>
<name>D5SUQ8_PLAL2</name>
<dbReference type="EMBL" id="CP001744">
    <property type="protein sequence ID" value="ADG67110.1"/>
    <property type="molecule type" value="Genomic_DNA"/>
</dbReference>
<evidence type="ECO:0000313" key="2">
    <source>
        <dbReference type="EMBL" id="ADG67110.1"/>
    </source>
</evidence>
<organism evidence="2 3">
    <name type="scientific">Planctopirus limnophila (strain ATCC 43296 / DSM 3776 / IFAM 1008 / Mu 290)</name>
    <name type="common">Planctomyces limnophilus</name>
    <dbReference type="NCBI Taxonomy" id="521674"/>
    <lineage>
        <taxon>Bacteria</taxon>
        <taxon>Pseudomonadati</taxon>
        <taxon>Planctomycetota</taxon>
        <taxon>Planctomycetia</taxon>
        <taxon>Planctomycetales</taxon>
        <taxon>Planctomycetaceae</taxon>
        <taxon>Planctopirus</taxon>
    </lineage>
</organism>
<evidence type="ECO:0000256" key="1">
    <source>
        <dbReference type="SAM" id="Phobius"/>
    </source>
</evidence>
<evidence type="ECO:0000313" key="3">
    <source>
        <dbReference type="Proteomes" id="UP000002220"/>
    </source>
</evidence>
<feature type="transmembrane region" description="Helical" evidence="1">
    <location>
        <begin position="42"/>
        <end position="61"/>
    </location>
</feature>
<proteinExistence type="predicted"/>
<feature type="transmembrane region" description="Helical" evidence="1">
    <location>
        <begin position="366"/>
        <end position="384"/>
    </location>
</feature>
<feature type="transmembrane region" description="Helical" evidence="1">
    <location>
        <begin position="265"/>
        <end position="285"/>
    </location>
</feature>
<feature type="transmembrane region" description="Helical" evidence="1">
    <location>
        <begin position="338"/>
        <end position="359"/>
    </location>
</feature>
<reference evidence="2 3" key="1">
    <citation type="journal article" date="2010" name="Stand. Genomic Sci.">
        <title>Complete genome sequence of Planctomyces limnophilus type strain (Mu 290).</title>
        <authorList>
            <person name="Labutti K."/>
            <person name="Sikorski J."/>
            <person name="Schneider S."/>
            <person name="Nolan M."/>
            <person name="Lucas S."/>
            <person name="Glavina Del Rio T."/>
            <person name="Tice H."/>
            <person name="Cheng J.F."/>
            <person name="Goodwin L."/>
            <person name="Pitluck S."/>
            <person name="Liolios K."/>
            <person name="Ivanova N."/>
            <person name="Mavromatis K."/>
            <person name="Mikhailova N."/>
            <person name="Pati A."/>
            <person name="Chen A."/>
            <person name="Palaniappan K."/>
            <person name="Land M."/>
            <person name="Hauser L."/>
            <person name="Chang Y.J."/>
            <person name="Jeffries C.D."/>
            <person name="Tindall B.J."/>
            <person name="Rohde M."/>
            <person name="Goker M."/>
            <person name="Woyke T."/>
            <person name="Bristow J."/>
            <person name="Eisen J.A."/>
            <person name="Markowitz V."/>
            <person name="Hugenholtz P."/>
            <person name="Kyrpides N.C."/>
            <person name="Klenk H.P."/>
            <person name="Lapidus A."/>
        </authorList>
    </citation>
    <scope>NUCLEOTIDE SEQUENCE [LARGE SCALE GENOMIC DNA]</scope>
    <source>
        <strain evidence="3">ATCC 43296 / DSM 3776 / IFAM 1008 / 290</strain>
    </source>
</reference>
<feature type="transmembrane region" description="Helical" evidence="1">
    <location>
        <begin position="214"/>
        <end position="231"/>
    </location>
</feature>
<dbReference type="AlphaFoldDB" id="D5SUQ8"/>
<keyword evidence="1" id="KW-0812">Transmembrane</keyword>
<keyword evidence="1" id="KW-0472">Membrane</keyword>
<sequence length="624" mass="71013">MFRLLHFSQFTCGRPSINASQTDLVVTEKELSLQAGSKLMPWLLKLWPGLFFLLTAIWLTWPMSATLLTAIPIGLEGEATVPLFNLWTIWWNIDQLGHGFAEYWHAPIFSPAQLTFALSEPQPTTMLLAPVYVATDSMILCYNLAVLILLAMCGHASWSLLRLVHVSSPLALLGGLLIQRLPFSFWQMGVLQLLALAGPLWTIYWILKCCREPGWRTSLGLGLSFGLTYWSCNYFGLLLSLSIGISGLLLFTAGWFLLPDWRRWKVWASLFAAAILAACLIGPMARVQQEAAREEKWQAERPLELVQNLSARWSDYTWSLTARLGDYPTAIEPARQNIWRMGCGAVVTILGTWGLVVGLYRQDRRLLTCTVLTFSVVSLLLSFGPEYEIFGWSPSLWLRDHYPGFSHLRSPFRFGAFVQLGWHLLAIQGAEAFSLDRWRWFRKLVESGPDHEFGWRQLSLQALLTSPAILVLGLAVYEVWPMPQVCHPVPQVHPTPQWIDDLRQTTEPHEVLACLPFANGSDASAYESTTLWMYWQTRHHRPMVNGYSGFFPDAYLELRDAMETFPSEESMRLLTLAGVRYLVIDTSVCPVNDWKEIALFRDQTEICFEDPQAGIVVYRYTPRL</sequence>
<protein>
    <submittedName>
        <fullName evidence="2">Uncharacterized protein</fullName>
    </submittedName>
</protein>
<dbReference type="HOGENOM" id="CLU_437966_0_0_0"/>
<keyword evidence="1" id="KW-1133">Transmembrane helix</keyword>
<feature type="transmembrane region" description="Helical" evidence="1">
    <location>
        <begin position="131"/>
        <end position="153"/>
    </location>
</feature>